<dbReference type="InterPro" id="IPR001715">
    <property type="entry name" value="CH_dom"/>
</dbReference>
<dbReference type="GO" id="GO:0003779">
    <property type="term" value="F:actin binding"/>
    <property type="evidence" value="ECO:0007669"/>
    <property type="project" value="UniProtKB-KW"/>
</dbReference>
<dbReference type="InterPro" id="IPR003663">
    <property type="entry name" value="Sugar/inositol_transpt"/>
</dbReference>
<dbReference type="GO" id="GO:0005737">
    <property type="term" value="C:cytoplasm"/>
    <property type="evidence" value="ECO:0007669"/>
    <property type="project" value="TreeGrafter"/>
</dbReference>
<dbReference type="NCBIfam" id="TIGR00879">
    <property type="entry name" value="SP"/>
    <property type="match status" value="1"/>
</dbReference>
<dbReference type="GO" id="GO:0015629">
    <property type="term" value="C:actin cytoskeleton"/>
    <property type="evidence" value="ECO:0007669"/>
    <property type="project" value="TreeGrafter"/>
</dbReference>
<feature type="domain" description="Major facilitator superfamily (MFS) profile" evidence="15">
    <location>
        <begin position="11"/>
        <end position="442"/>
    </location>
</feature>
<feature type="transmembrane region" description="Helical" evidence="13">
    <location>
        <begin position="143"/>
        <end position="161"/>
    </location>
</feature>
<dbReference type="PROSITE" id="PS50021">
    <property type="entry name" value="CH"/>
    <property type="match status" value="2"/>
</dbReference>
<comment type="similarity">
    <text evidence="3">Belongs to the parvin family.</text>
</comment>
<name>A0A183BVT7_GLOPA</name>
<dbReference type="WBParaSite" id="GPLIN_000472500">
    <property type="protein sequence ID" value="GPLIN_000472500"/>
    <property type="gene ID" value="GPLIN_000472500"/>
</dbReference>
<dbReference type="GO" id="GO:0022857">
    <property type="term" value="F:transmembrane transporter activity"/>
    <property type="evidence" value="ECO:0007669"/>
    <property type="project" value="InterPro"/>
</dbReference>
<dbReference type="InterPro" id="IPR036872">
    <property type="entry name" value="CH_dom_sf"/>
</dbReference>
<keyword evidence="11" id="KW-0206">Cytoskeleton</keyword>
<comment type="subcellular location">
    <subcellularLocation>
        <location evidence="2">Cytoplasm</location>
        <location evidence="2">Cytoskeleton</location>
    </subcellularLocation>
    <subcellularLocation>
        <location evidence="1">Membrane</location>
        <topology evidence="1">Multi-pass membrane protein</topology>
    </subcellularLocation>
</comment>
<dbReference type="FunFam" id="1.10.418.10:FF:000015">
    <property type="entry name" value="Parvin beta"/>
    <property type="match status" value="1"/>
</dbReference>
<dbReference type="Proteomes" id="UP000050741">
    <property type="component" value="Unassembled WGS sequence"/>
</dbReference>
<keyword evidence="8 13" id="KW-1133">Transmembrane helix</keyword>
<evidence type="ECO:0000256" key="9">
    <source>
        <dbReference type="ARBA" id="ARBA00023136"/>
    </source>
</evidence>
<dbReference type="InterPro" id="IPR028433">
    <property type="entry name" value="Parvin"/>
</dbReference>
<dbReference type="InterPro" id="IPR020846">
    <property type="entry name" value="MFS_dom"/>
</dbReference>
<evidence type="ECO:0000256" key="3">
    <source>
        <dbReference type="ARBA" id="ARBA00005666"/>
    </source>
</evidence>
<evidence type="ECO:0000256" key="6">
    <source>
        <dbReference type="ARBA" id="ARBA00022737"/>
    </source>
</evidence>
<dbReference type="Pfam" id="PF00307">
    <property type="entry name" value="CH"/>
    <property type="match status" value="2"/>
</dbReference>
<evidence type="ECO:0000256" key="4">
    <source>
        <dbReference type="ARBA" id="ARBA00022490"/>
    </source>
</evidence>
<dbReference type="AlphaFoldDB" id="A0A183BVT7"/>
<evidence type="ECO:0000256" key="10">
    <source>
        <dbReference type="ARBA" id="ARBA00023203"/>
    </source>
</evidence>
<dbReference type="GO" id="GO:0016020">
    <property type="term" value="C:membrane"/>
    <property type="evidence" value="ECO:0007669"/>
    <property type="project" value="UniProtKB-SubCell"/>
</dbReference>
<feature type="transmembrane region" description="Helical" evidence="13">
    <location>
        <begin position="42"/>
        <end position="65"/>
    </location>
</feature>
<evidence type="ECO:0000313" key="17">
    <source>
        <dbReference type="WBParaSite" id="GPLIN_000472500"/>
    </source>
</evidence>
<accession>A0A183BVT7</accession>
<dbReference type="InterPro" id="IPR036259">
    <property type="entry name" value="MFS_trans_sf"/>
</dbReference>
<feature type="transmembrane region" description="Helical" evidence="13">
    <location>
        <begin position="321"/>
        <end position="341"/>
    </location>
</feature>
<dbReference type="GO" id="GO:0071963">
    <property type="term" value="P:establishment or maintenance of cell polarity regulating cell shape"/>
    <property type="evidence" value="ECO:0007669"/>
    <property type="project" value="TreeGrafter"/>
</dbReference>
<feature type="region of interest" description="Disordered" evidence="12">
    <location>
        <begin position="450"/>
        <end position="520"/>
    </location>
</feature>
<proteinExistence type="inferred from homology"/>
<dbReference type="Gene3D" id="1.10.418.10">
    <property type="entry name" value="Calponin-like domain"/>
    <property type="match status" value="2"/>
</dbReference>
<dbReference type="GO" id="GO:0034446">
    <property type="term" value="P:substrate adhesion-dependent cell spreading"/>
    <property type="evidence" value="ECO:0007669"/>
    <property type="project" value="TreeGrafter"/>
</dbReference>
<dbReference type="PROSITE" id="PS00217">
    <property type="entry name" value="SUGAR_TRANSPORT_2"/>
    <property type="match status" value="1"/>
</dbReference>
<dbReference type="SUPFAM" id="SSF103473">
    <property type="entry name" value="MFS general substrate transporter"/>
    <property type="match status" value="1"/>
</dbReference>
<evidence type="ECO:0000256" key="8">
    <source>
        <dbReference type="ARBA" id="ARBA00022989"/>
    </source>
</evidence>
<dbReference type="InterPro" id="IPR005828">
    <property type="entry name" value="MFS_sugar_transport-like"/>
</dbReference>
<sequence length="817" mass="90911">MLISLVSLISLNWHCALGGLLFGYGTSIISDSLHFMTADLRLNSFSQGIITSSLLIGAAFGALVGGKVSDLIGRRRAMIVLCCVFIVGNLCSSLAPNFAMLLPARVLLGVSLGGFSSVVPIILSELSPSPVRAQMVTRNTLNIVGGQLLAFVVGAVLGSVWEERLDIWRWMNALSLLPACVLLLGTVLFVPESPRWLISCGQEKQAFLVLCRVRSNTAEAREELAEIEQNQTECNRGERLTFRKVLVERWLCKCVLIGLGIALSQQIVGVAAPMYYGTNILERSGMDTELAMIVNVSIGIVSVTSMAFGLWMIGHTDRRPMLLVGMVGSSLSHLMIALSSWLMPNGNAKGTVILLLLLLFCAFMQSSITSVTWFMLAEIFPLQIRGTTIGICSVVVWMTKFTQGLLLPVAMDFLGIPSTFMLLLLFTALSTAFVWLFLPETRGKTLEGLEEQGVVQQNQNKMPTGEYEKSTFGGNNKKQQQPREEEGSILSKFGTLTKRKKSVPPADASAEEPERKDEDEAELVEKLGKDAIDSCLILPQPDLRNLEDGQSLRTLTIESRDDPKVQEICQLLLCWLNDELAEERIVVRNLQEDIYDGQVIQKLVEKLAQVKIEVPEVSQSEEGQKQKWRIIDIVAILHLLVTLALHYRAPIRFPNNVNVQVLIYTRHGKQISKSIVTEQLTTKQTELAPKGERDAFDTLFDYGPDKLQHVKNSLVAFCNKHLNKINLEVTDLETQFQDGVFLILLMGLLEGYFVPLYKFHLQVNNNEEKLKNVQFAYFLMDEAGMPKPKCRPADIVNGDLKSTLRVLHALFTKYKHV</sequence>
<feature type="domain" description="Calponin-homology (CH)" evidence="14">
    <location>
        <begin position="708"/>
        <end position="815"/>
    </location>
</feature>
<dbReference type="PRINTS" id="PR00171">
    <property type="entry name" value="SUGRTRNSPORT"/>
</dbReference>
<organism evidence="16 17">
    <name type="scientific">Globodera pallida</name>
    <name type="common">Potato cyst nematode worm</name>
    <name type="synonym">Heterodera pallida</name>
    <dbReference type="NCBI Taxonomy" id="36090"/>
    <lineage>
        <taxon>Eukaryota</taxon>
        <taxon>Metazoa</taxon>
        <taxon>Ecdysozoa</taxon>
        <taxon>Nematoda</taxon>
        <taxon>Chromadorea</taxon>
        <taxon>Rhabditida</taxon>
        <taxon>Tylenchina</taxon>
        <taxon>Tylenchomorpha</taxon>
        <taxon>Tylenchoidea</taxon>
        <taxon>Heteroderidae</taxon>
        <taxon>Heteroderinae</taxon>
        <taxon>Globodera</taxon>
    </lineage>
</organism>
<evidence type="ECO:0000259" key="14">
    <source>
        <dbReference type="PROSITE" id="PS50021"/>
    </source>
</evidence>
<feature type="domain" description="Calponin-homology (CH)" evidence="14">
    <location>
        <begin position="566"/>
        <end position="673"/>
    </location>
</feature>
<keyword evidence="7" id="KW-0130">Cell adhesion</keyword>
<dbReference type="SUPFAM" id="SSF47576">
    <property type="entry name" value="Calponin-homology domain, CH-domain"/>
    <property type="match status" value="1"/>
</dbReference>
<evidence type="ECO:0000256" key="1">
    <source>
        <dbReference type="ARBA" id="ARBA00004141"/>
    </source>
</evidence>
<evidence type="ECO:0000256" key="5">
    <source>
        <dbReference type="ARBA" id="ARBA00022692"/>
    </source>
</evidence>
<feature type="transmembrane region" description="Helical" evidence="13">
    <location>
        <begin position="77"/>
        <end position="96"/>
    </location>
</feature>
<keyword evidence="5 13" id="KW-0812">Transmembrane</keyword>
<reference evidence="16" key="1">
    <citation type="submission" date="2014-05" db="EMBL/GenBank/DDBJ databases">
        <title>The genome and life-stage specific transcriptomes of Globodera pallida elucidate key aspects of plant parasitism by a cyst nematode.</title>
        <authorList>
            <person name="Cotton J.A."/>
            <person name="Lilley C.J."/>
            <person name="Jones L.M."/>
            <person name="Kikuchi T."/>
            <person name="Reid A.J."/>
            <person name="Thorpe P."/>
            <person name="Tsai I.J."/>
            <person name="Beasley H."/>
            <person name="Blok V."/>
            <person name="Cock P.J.A."/>
            <person name="Van den Akker S.E."/>
            <person name="Holroyd N."/>
            <person name="Hunt M."/>
            <person name="Mantelin S."/>
            <person name="Naghra H."/>
            <person name="Pain A."/>
            <person name="Palomares-Rius J.E."/>
            <person name="Zarowiecki M."/>
            <person name="Berriman M."/>
            <person name="Jones J.T."/>
            <person name="Urwin P.E."/>
        </authorList>
    </citation>
    <scope>NUCLEOTIDE SEQUENCE [LARGE SCALE GENOMIC DNA]</scope>
    <source>
        <strain evidence="16">Lindley</strain>
    </source>
</reference>
<dbReference type="PANTHER" id="PTHR12114">
    <property type="entry name" value="PARVIN"/>
    <property type="match status" value="1"/>
</dbReference>
<dbReference type="PANTHER" id="PTHR12114:SF4">
    <property type="entry name" value="GH23568P"/>
    <property type="match status" value="1"/>
</dbReference>
<dbReference type="GO" id="GO:0005925">
    <property type="term" value="C:focal adhesion"/>
    <property type="evidence" value="ECO:0007669"/>
    <property type="project" value="TreeGrafter"/>
</dbReference>
<feature type="transmembrane region" description="Helical" evidence="13">
    <location>
        <begin position="630"/>
        <end position="649"/>
    </location>
</feature>
<keyword evidence="16" id="KW-1185">Reference proteome</keyword>
<feature type="transmembrane region" description="Helical" evidence="13">
    <location>
        <begin position="388"/>
        <end position="410"/>
    </location>
</feature>
<evidence type="ECO:0000256" key="12">
    <source>
        <dbReference type="SAM" id="MobiDB-lite"/>
    </source>
</evidence>
<feature type="transmembrane region" description="Helical" evidence="13">
    <location>
        <begin position="416"/>
        <end position="438"/>
    </location>
</feature>
<feature type="transmembrane region" description="Helical" evidence="13">
    <location>
        <begin position="167"/>
        <end position="190"/>
    </location>
</feature>
<feature type="transmembrane region" description="Helical" evidence="13">
    <location>
        <begin position="102"/>
        <end position="123"/>
    </location>
</feature>
<feature type="transmembrane region" description="Helical" evidence="13">
    <location>
        <begin position="353"/>
        <end position="376"/>
    </location>
</feature>
<evidence type="ECO:0000256" key="2">
    <source>
        <dbReference type="ARBA" id="ARBA00004245"/>
    </source>
</evidence>
<evidence type="ECO:0000256" key="7">
    <source>
        <dbReference type="ARBA" id="ARBA00022889"/>
    </source>
</evidence>
<dbReference type="Pfam" id="PF00083">
    <property type="entry name" value="Sugar_tr"/>
    <property type="match status" value="1"/>
</dbReference>
<dbReference type="Gene3D" id="1.20.1250.20">
    <property type="entry name" value="MFS general substrate transporter like domains"/>
    <property type="match status" value="1"/>
</dbReference>
<feature type="transmembrane region" description="Helical" evidence="13">
    <location>
        <begin position="292"/>
        <end position="314"/>
    </location>
</feature>
<evidence type="ECO:0000259" key="15">
    <source>
        <dbReference type="PROSITE" id="PS50850"/>
    </source>
</evidence>
<feature type="transmembrane region" description="Helical" evidence="13">
    <location>
        <begin position="250"/>
        <end position="272"/>
    </location>
</feature>
<dbReference type="GO" id="GO:0030031">
    <property type="term" value="P:cell projection assembly"/>
    <property type="evidence" value="ECO:0007669"/>
    <property type="project" value="TreeGrafter"/>
</dbReference>
<keyword evidence="9 13" id="KW-0472">Membrane</keyword>
<evidence type="ECO:0000313" key="16">
    <source>
        <dbReference type="Proteomes" id="UP000050741"/>
    </source>
</evidence>
<protein>
    <submittedName>
        <fullName evidence="17">MFS domain-containing protein</fullName>
    </submittedName>
</protein>
<keyword evidence="10" id="KW-0009">Actin-binding</keyword>
<reference evidence="17" key="2">
    <citation type="submission" date="2016-06" db="UniProtKB">
        <authorList>
            <consortium name="WormBaseParasite"/>
        </authorList>
    </citation>
    <scope>IDENTIFICATION</scope>
</reference>
<dbReference type="GO" id="GO:0030036">
    <property type="term" value="P:actin cytoskeleton organization"/>
    <property type="evidence" value="ECO:0007669"/>
    <property type="project" value="InterPro"/>
</dbReference>
<evidence type="ECO:0000256" key="13">
    <source>
        <dbReference type="SAM" id="Phobius"/>
    </source>
</evidence>
<dbReference type="PROSITE" id="PS50850">
    <property type="entry name" value="MFS"/>
    <property type="match status" value="1"/>
</dbReference>
<keyword evidence="6" id="KW-0677">Repeat</keyword>
<dbReference type="InterPro" id="IPR005829">
    <property type="entry name" value="Sugar_transporter_CS"/>
</dbReference>
<dbReference type="CDD" id="cd21306">
    <property type="entry name" value="CH_PARVA_B_rpt2"/>
    <property type="match status" value="1"/>
</dbReference>
<evidence type="ECO:0000256" key="11">
    <source>
        <dbReference type="ARBA" id="ARBA00023212"/>
    </source>
</evidence>
<feature type="transmembrane region" description="Helical" evidence="13">
    <location>
        <begin position="739"/>
        <end position="757"/>
    </location>
</feature>
<keyword evidence="4" id="KW-0963">Cytoplasm</keyword>